<reference evidence="6 7" key="1">
    <citation type="submission" date="2024-03" db="EMBL/GenBank/DDBJ databases">
        <title>Adaptation during the transition from Ophiocordyceps entomopathogen to insect associate is accompanied by gene loss and intensified selection.</title>
        <authorList>
            <person name="Ward C.M."/>
            <person name="Onetto C.A."/>
            <person name="Borneman A.R."/>
        </authorList>
    </citation>
    <scope>NUCLEOTIDE SEQUENCE [LARGE SCALE GENOMIC DNA]</scope>
    <source>
        <strain evidence="6">AWRI1</strain>
        <tissue evidence="6">Single Adult Female</tissue>
    </source>
</reference>
<sequence>MVASDVQAVSEDGGNGEDAEILTYSNPAKYLFNISKLTNNLYLCGACALRADTFDKLNITCVINCTTREELPDPPLPDRIKTYRRIAVLDSSVTNLIHYFHEIADTIRKVSQEGGNILVHCVAGVSRSVSLCLAYLLKYHKMSLKEAYEYVERRRPCIKPNNSFFKQLIDFEIENRGNPSISMILDESTQSYIPDIYERKFSNKLCCQMKVCQKRHCGTH</sequence>
<keyword evidence="3" id="KW-0904">Protein phosphatase</keyword>
<dbReference type="SMART" id="SM00404">
    <property type="entry name" value="PTPc_motif"/>
    <property type="match status" value="1"/>
</dbReference>
<evidence type="ECO:0000259" key="4">
    <source>
        <dbReference type="PROSITE" id="PS50054"/>
    </source>
</evidence>
<evidence type="ECO:0000259" key="5">
    <source>
        <dbReference type="PROSITE" id="PS50056"/>
    </source>
</evidence>
<dbReference type="SMART" id="SM00195">
    <property type="entry name" value="DSPc"/>
    <property type="match status" value="1"/>
</dbReference>
<dbReference type="PANTHER" id="PTHR45961">
    <property type="entry name" value="IP21249P"/>
    <property type="match status" value="1"/>
</dbReference>
<evidence type="ECO:0000256" key="2">
    <source>
        <dbReference type="ARBA" id="ARBA00022801"/>
    </source>
</evidence>
<evidence type="ECO:0000256" key="3">
    <source>
        <dbReference type="ARBA" id="ARBA00022912"/>
    </source>
</evidence>
<dbReference type="Proteomes" id="UP001367676">
    <property type="component" value="Unassembled WGS sequence"/>
</dbReference>
<feature type="domain" description="Tyrosine-protein phosphatase" evidence="4">
    <location>
        <begin position="33"/>
        <end position="177"/>
    </location>
</feature>
<dbReference type="Gene3D" id="3.90.190.10">
    <property type="entry name" value="Protein tyrosine phosphatase superfamily"/>
    <property type="match status" value="1"/>
</dbReference>
<dbReference type="InterPro" id="IPR052103">
    <property type="entry name" value="Dual_spec_Phospatases"/>
</dbReference>
<evidence type="ECO:0000256" key="1">
    <source>
        <dbReference type="ARBA" id="ARBA00008601"/>
    </source>
</evidence>
<dbReference type="GO" id="GO:0004721">
    <property type="term" value="F:phosphoprotein phosphatase activity"/>
    <property type="evidence" value="ECO:0007669"/>
    <property type="project" value="UniProtKB-KW"/>
</dbReference>
<dbReference type="InterPro" id="IPR020422">
    <property type="entry name" value="TYR_PHOSPHATASE_DUAL_dom"/>
</dbReference>
<gene>
    <name evidence="6" type="ORF">V9T40_003266</name>
</gene>
<dbReference type="InterPro" id="IPR000340">
    <property type="entry name" value="Dual-sp_phosphatase_cat-dom"/>
</dbReference>
<protein>
    <submittedName>
        <fullName evidence="6">Uncharacterized protein</fullName>
    </submittedName>
</protein>
<keyword evidence="2" id="KW-0378">Hydrolase</keyword>
<comment type="similarity">
    <text evidence="1">Belongs to the protein-tyrosine phosphatase family. Non-receptor class dual specificity subfamily.</text>
</comment>
<proteinExistence type="inferred from homology"/>
<dbReference type="Pfam" id="PF00782">
    <property type="entry name" value="DSPc"/>
    <property type="match status" value="1"/>
</dbReference>
<dbReference type="PANTHER" id="PTHR45961:SF6">
    <property type="entry name" value="IP21249P"/>
    <property type="match status" value="1"/>
</dbReference>
<dbReference type="InterPro" id="IPR029021">
    <property type="entry name" value="Prot-tyrosine_phosphatase-like"/>
</dbReference>
<dbReference type="InterPro" id="IPR000387">
    <property type="entry name" value="Tyr_Pase_dom"/>
</dbReference>
<dbReference type="SUPFAM" id="SSF52799">
    <property type="entry name" value="(Phosphotyrosine protein) phosphatases II"/>
    <property type="match status" value="1"/>
</dbReference>
<keyword evidence="7" id="KW-1185">Reference proteome</keyword>
<feature type="domain" description="Tyrosine specific protein phosphatases" evidence="5">
    <location>
        <begin position="98"/>
        <end position="156"/>
    </location>
</feature>
<evidence type="ECO:0000313" key="7">
    <source>
        <dbReference type="Proteomes" id="UP001367676"/>
    </source>
</evidence>
<dbReference type="GO" id="GO:0005737">
    <property type="term" value="C:cytoplasm"/>
    <property type="evidence" value="ECO:0007669"/>
    <property type="project" value="TreeGrafter"/>
</dbReference>
<dbReference type="CDD" id="cd14514">
    <property type="entry name" value="DUSP14-like"/>
    <property type="match status" value="1"/>
</dbReference>
<evidence type="ECO:0000313" key="6">
    <source>
        <dbReference type="EMBL" id="KAK7603267.1"/>
    </source>
</evidence>
<dbReference type="PROSITE" id="PS50056">
    <property type="entry name" value="TYR_PHOSPHATASE_2"/>
    <property type="match status" value="1"/>
</dbReference>
<dbReference type="AlphaFoldDB" id="A0AAN9TSV0"/>
<name>A0AAN9TSV0_9HEMI</name>
<dbReference type="InterPro" id="IPR003595">
    <property type="entry name" value="Tyr_Pase_cat"/>
</dbReference>
<dbReference type="PROSITE" id="PS50054">
    <property type="entry name" value="TYR_PHOSPHATASE_DUAL"/>
    <property type="match status" value="1"/>
</dbReference>
<comment type="caution">
    <text evidence="6">The sequence shown here is derived from an EMBL/GenBank/DDBJ whole genome shotgun (WGS) entry which is preliminary data.</text>
</comment>
<accession>A0AAN9TSV0</accession>
<organism evidence="6 7">
    <name type="scientific">Parthenolecanium corni</name>
    <dbReference type="NCBI Taxonomy" id="536013"/>
    <lineage>
        <taxon>Eukaryota</taxon>
        <taxon>Metazoa</taxon>
        <taxon>Ecdysozoa</taxon>
        <taxon>Arthropoda</taxon>
        <taxon>Hexapoda</taxon>
        <taxon>Insecta</taxon>
        <taxon>Pterygota</taxon>
        <taxon>Neoptera</taxon>
        <taxon>Paraneoptera</taxon>
        <taxon>Hemiptera</taxon>
        <taxon>Sternorrhyncha</taxon>
        <taxon>Coccoidea</taxon>
        <taxon>Coccidae</taxon>
        <taxon>Parthenolecanium</taxon>
    </lineage>
</organism>
<dbReference type="EMBL" id="JBBCAQ010000006">
    <property type="protein sequence ID" value="KAK7603267.1"/>
    <property type="molecule type" value="Genomic_DNA"/>
</dbReference>